<dbReference type="SUPFAM" id="SSF52402">
    <property type="entry name" value="Adenine nucleotide alpha hydrolases-like"/>
    <property type="match status" value="1"/>
</dbReference>
<comment type="similarity">
    <text evidence="1">Belongs to the ETF alpha-subunit/FixB family.</text>
</comment>
<proteinExistence type="inferred from homology"/>
<gene>
    <name evidence="3" type="ORF">S01H4_34328</name>
</gene>
<dbReference type="InterPro" id="IPR033947">
    <property type="entry name" value="ETF_alpha_N"/>
</dbReference>
<dbReference type="InterPro" id="IPR001308">
    <property type="entry name" value="ETF_a/FixB"/>
</dbReference>
<sequence length="245" mass="26730">MGIGRKLADELGQELSALFIGNEISQAADEAIFFGADKVYVIDMPLFKDYLTDSYVAAWEKLSKQITPEILLLGHTSLGRDLAPRLAFRLETGVTQDCVELSIDPETKLLQKTKPVYGGNALAIYVCQEGHPQMATIREKVMQPLKRDTSRKGEVIPFDPGLDETTIRGKVIGKVKEEVTGIKLEEADVVICGGRGLGGPEPFKQLEELARILNGAVGATRPPCDAKWVPSYYQIGLTGKLVSPS</sequence>
<dbReference type="PANTHER" id="PTHR43153:SF1">
    <property type="entry name" value="ELECTRON TRANSFER FLAVOPROTEIN SUBUNIT ALPHA, MITOCHONDRIAL"/>
    <property type="match status" value="1"/>
</dbReference>
<dbReference type="CDD" id="cd01715">
    <property type="entry name" value="ETF_alpha"/>
    <property type="match status" value="1"/>
</dbReference>
<dbReference type="AlphaFoldDB" id="X1BR46"/>
<dbReference type="Gene3D" id="3.40.50.620">
    <property type="entry name" value="HUPs"/>
    <property type="match status" value="1"/>
</dbReference>
<dbReference type="EMBL" id="BART01018156">
    <property type="protein sequence ID" value="GAG86638.1"/>
    <property type="molecule type" value="Genomic_DNA"/>
</dbReference>
<dbReference type="InterPro" id="IPR014729">
    <property type="entry name" value="Rossmann-like_a/b/a_fold"/>
</dbReference>
<name>X1BR46_9ZZZZ</name>
<reference evidence="3" key="1">
    <citation type="journal article" date="2014" name="Front. Microbiol.">
        <title>High frequency of phylogenetically diverse reductive dehalogenase-homologous genes in deep subseafloor sedimentary metagenomes.</title>
        <authorList>
            <person name="Kawai M."/>
            <person name="Futagami T."/>
            <person name="Toyoda A."/>
            <person name="Takaki Y."/>
            <person name="Nishi S."/>
            <person name="Hori S."/>
            <person name="Arai W."/>
            <person name="Tsubouchi T."/>
            <person name="Morono Y."/>
            <person name="Uchiyama I."/>
            <person name="Ito T."/>
            <person name="Fujiyama A."/>
            <person name="Inagaki F."/>
            <person name="Takami H."/>
        </authorList>
    </citation>
    <scope>NUCLEOTIDE SEQUENCE</scope>
    <source>
        <strain evidence="3">Expedition CK06-06</strain>
    </source>
</reference>
<feature type="non-terminal residue" evidence="3">
    <location>
        <position position="245"/>
    </location>
</feature>
<dbReference type="GO" id="GO:0009055">
    <property type="term" value="F:electron transfer activity"/>
    <property type="evidence" value="ECO:0007669"/>
    <property type="project" value="InterPro"/>
</dbReference>
<organism evidence="3">
    <name type="scientific">marine sediment metagenome</name>
    <dbReference type="NCBI Taxonomy" id="412755"/>
    <lineage>
        <taxon>unclassified sequences</taxon>
        <taxon>metagenomes</taxon>
        <taxon>ecological metagenomes</taxon>
    </lineage>
</organism>
<dbReference type="InterPro" id="IPR029035">
    <property type="entry name" value="DHS-like_NAD/FAD-binding_dom"/>
</dbReference>
<dbReference type="SMART" id="SM00893">
    <property type="entry name" value="ETF"/>
    <property type="match status" value="1"/>
</dbReference>
<dbReference type="Pfam" id="PF01012">
    <property type="entry name" value="ETF"/>
    <property type="match status" value="1"/>
</dbReference>
<protein>
    <recommendedName>
        <fullName evidence="2">Electron transfer flavoprotein alpha/beta-subunit N-terminal domain-containing protein</fullName>
    </recommendedName>
</protein>
<dbReference type="Gene3D" id="3.40.50.1220">
    <property type="entry name" value="TPP-binding domain"/>
    <property type="match status" value="1"/>
</dbReference>
<dbReference type="InterPro" id="IPR014730">
    <property type="entry name" value="ETF_a/b_N"/>
</dbReference>
<evidence type="ECO:0000259" key="2">
    <source>
        <dbReference type="SMART" id="SM00893"/>
    </source>
</evidence>
<comment type="caution">
    <text evidence="3">The sequence shown here is derived from an EMBL/GenBank/DDBJ whole genome shotgun (WGS) entry which is preliminary data.</text>
</comment>
<dbReference type="InterPro" id="IPR014731">
    <property type="entry name" value="ETF_asu_C"/>
</dbReference>
<dbReference type="GO" id="GO:0050660">
    <property type="term" value="F:flavin adenine dinucleotide binding"/>
    <property type="evidence" value="ECO:0007669"/>
    <property type="project" value="InterPro"/>
</dbReference>
<dbReference type="Pfam" id="PF00766">
    <property type="entry name" value="ETF_alpha"/>
    <property type="match status" value="1"/>
</dbReference>
<accession>X1BR46</accession>
<dbReference type="PANTHER" id="PTHR43153">
    <property type="entry name" value="ELECTRON TRANSFER FLAVOPROTEIN ALPHA"/>
    <property type="match status" value="1"/>
</dbReference>
<feature type="domain" description="Electron transfer flavoprotein alpha/beta-subunit N-terminal" evidence="2">
    <location>
        <begin position="1"/>
        <end position="171"/>
    </location>
</feature>
<dbReference type="SUPFAM" id="SSF52467">
    <property type="entry name" value="DHS-like NAD/FAD-binding domain"/>
    <property type="match status" value="1"/>
</dbReference>
<evidence type="ECO:0000313" key="3">
    <source>
        <dbReference type="EMBL" id="GAG86638.1"/>
    </source>
</evidence>
<evidence type="ECO:0000256" key="1">
    <source>
        <dbReference type="ARBA" id="ARBA00005817"/>
    </source>
</evidence>
<dbReference type="GO" id="GO:0033539">
    <property type="term" value="P:fatty acid beta-oxidation using acyl-CoA dehydrogenase"/>
    <property type="evidence" value="ECO:0007669"/>
    <property type="project" value="TreeGrafter"/>
</dbReference>